<name>A0A0G0QKK8_9BACT</name>
<dbReference type="Proteomes" id="UP000034215">
    <property type="component" value="Unassembled WGS sequence"/>
</dbReference>
<organism evidence="1 2">
    <name type="scientific">Candidatus Woesebacteria bacterium GW2011_GWB1_40_12</name>
    <dbReference type="NCBI Taxonomy" id="1618576"/>
    <lineage>
        <taxon>Bacteria</taxon>
        <taxon>Candidatus Woeseibacteriota</taxon>
    </lineage>
</organism>
<dbReference type="PANTHER" id="PTHR43393">
    <property type="entry name" value="CYTOKININ RIBOSIDE 5'-MONOPHOSPHATE PHOSPHORIBOHYDROLASE"/>
    <property type="match status" value="1"/>
</dbReference>
<dbReference type="InterPro" id="IPR052341">
    <property type="entry name" value="LOG_family_nucleotidases"/>
</dbReference>
<sequence>MEELNKYSGKRFIKNIAFFGDANISEADETYIQAFDVAEALAKKGFVIVDGGGPGVMEAATSGARKGGGKTISITFDPVGAVGYEGRYIKNVTDTEVVTTNYIDRMFKLLEYGDVFIIFKGGSGTVSEFGTAWVLAKLYFGHHKPIILYGHFWAEILDTFRKHMNIDSTEMSVFEICSTKDEVLNAIDRFEKRISERDHSKDGDGHLDQAFKV</sequence>
<proteinExistence type="predicted"/>
<dbReference type="Gene3D" id="3.40.50.450">
    <property type="match status" value="1"/>
</dbReference>
<dbReference type="SUPFAM" id="SSF102405">
    <property type="entry name" value="MCP/YpsA-like"/>
    <property type="match status" value="1"/>
</dbReference>
<evidence type="ECO:0000313" key="1">
    <source>
        <dbReference type="EMBL" id="KKR40959.1"/>
    </source>
</evidence>
<dbReference type="InterPro" id="IPR041164">
    <property type="entry name" value="LDcluster4"/>
</dbReference>
<gene>
    <name evidence="1" type="ORF">UT76_C0037G0003</name>
</gene>
<dbReference type="AlphaFoldDB" id="A0A0G0QKK8"/>
<dbReference type="GO" id="GO:0005829">
    <property type="term" value="C:cytosol"/>
    <property type="evidence" value="ECO:0007669"/>
    <property type="project" value="TreeGrafter"/>
</dbReference>
<dbReference type="EMBL" id="LBYA01000037">
    <property type="protein sequence ID" value="KKR40959.1"/>
    <property type="molecule type" value="Genomic_DNA"/>
</dbReference>
<accession>A0A0G0QKK8</accession>
<evidence type="ECO:0008006" key="3">
    <source>
        <dbReference type="Google" id="ProtNLM"/>
    </source>
</evidence>
<dbReference type="Pfam" id="PF18306">
    <property type="entry name" value="LDcluster4"/>
    <property type="match status" value="1"/>
</dbReference>
<dbReference type="PANTHER" id="PTHR43393:SF3">
    <property type="entry name" value="LYSINE DECARBOXYLASE-LIKE PROTEIN"/>
    <property type="match status" value="1"/>
</dbReference>
<reference evidence="1 2" key="1">
    <citation type="journal article" date="2015" name="Nature">
        <title>rRNA introns, odd ribosomes, and small enigmatic genomes across a large radiation of phyla.</title>
        <authorList>
            <person name="Brown C.T."/>
            <person name="Hug L.A."/>
            <person name="Thomas B.C."/>
            <person name="Sharon I."/>
            <person name="Castelle C.J."/>
            <person name="Singh A."/>
            <person name="Wilkins M.J."/>
            <person name="Williams K.H."/>
            <person name="Banfield J.F."/>
        </authorList>
    </citation>
    <scope>NUCLEOTIDE SEQUENCE [LARGE SCALE GENOMIC DNA]</scope>
</reference>
<protein>
    <recommendedName>
        <fullName evidence="3">Rossmann fold nucleotide-binding protein</fullName>
    </recommendedName>
</protein>
<comment type="caution">
    <text evidence="1">The sequence shown here is derived from an EMBL/GenBank/DDBJ whole genome shotgun (WGS) entry which is preliminary data.</text>
</comment>
<evidence type="ECO:0000313" key="2">
    <source>
        <dbReference type="Proteomes" id="UP000034215"/>
    </source>
</evidence>